<dbReference type="EMBL" id="JAGIXG020000011">
    <property type="protein sequence ID" value="KAI6782824.1"/>
    <property type="molecule type" value="Genomic_DNA"/>
</dbReference>
<organism evidence="3 4">
    <name type="scientific">Emericellopsis cladophorae</name>
    <dbReference type="NCBI Taxonomy" id="2686198"/>
    <lineage>
        <taxon>Eukaryota</taxon>
        <taxon>Fungi</taxon>
        <taxon>Dikarya</taxon>
        <taxon>Ascomycota</taxon>
        <taxon>Pezizomycotina</taxon>
        <taxon>Sordariomycetes</taxon>
        <taxon>Hypocreomycetidae</taxon>
        <taxon>Hypocreales</taxon>
        <taxon>Bionectriaceae</taxon>
        <taxon>Emericellopsis</taxon>
    </lineage>
</organism>
<reference evidence="3" key="2">
    <citation type="submission" date="2022-07" db="EMBL/GenBank/DDBJ databases">
        <authorList>
            <person name="Goncalves M.F.M."/>
            <person name="Hilario S."/>
            <person name="Van De Peer Y."/>
            <person name="Esteves A.C."/>
            <person name="Alves A."/>
        </authorList>
    </citation>
    <scope>NUCLEOTIDE SEQUENCE</scope>
    <source>
        <strain evidence="3">MUM 19.33</strain>
    </source>
</reference>
<dbReference type="Pfam" id="PF00975">
    <property type="entry name" value="Thioesterase"/>
    <property type="match status" value="1"/>
</dbReference>
<feature type="region of interest" description="Disordered" evidence="1">
    <location>
        <begin position="154"/>
        <end position="184"/>
    </location>
</feature>
<accession>A0A9Q0BFZ6</accession>
<protein>
    <recommendedName>
        <fullName evidence="2">Thioesterase domain-containing protein</fullName>
    </recommendedName>
</protein>
<dbReference type="SUPFAM" id="SSF53474">
    <property type="entry name" value="alpha/beta-Hydrolases"/>
    <property type="match status" value="1"/>
</dbReference>
<evidence type="ECO:0000313" key="4">
    <source>
        <dbReference type="Proteomes" id="UP001055219"/>
    </source>
</evidence>
<sequence>MDTILHIQGDLKSPKAPLILIHAISGLALPYLNLGPLDGRPVYGISAPLYEQGSAAPLPESLTEVGSLYVGIVRRHIQPHGPYVLGGWSMGGMIATEMAKILTAQGESVPHVIMIDSLNPEKYPPFHDAREHHLLATLTYNAIARRINGPEEPLGFAGQGVDTIPSGPSSAHASRDNSDGELDSDDEQVLADRFYHQMRQHVHHGLRMLASHRSSLSQGEARRLPETDATLVKCKTLDSTAPLLSEKRREFARRIHQDIRSGWADGQFRTLVTAPFRASHDSCLDHEFADELTVILQSILR</sequence>
<name>A0A9Q0BFZ6_9HYPO</name>
<feature type="domain" description="Thioesterase" evidence="2">
    <location>
        <begin position="17"/>
        <end position="121"/>
    </location>
</feature>
<evidence type="ECO:0000259" key="2">
    <source>
        <dbReference type="Pfam" id="PF00975"/>
    </source>
</evidence>
<dbReference type="InterPro" id="IPR029058">
    <property type="entry name" value="AB_hydrolase_fold"/>
</dbReference>
<dbReference type="Proteomes" id="UP001055219">
    <property type="component" value="Unassembled WGS sequence"/>
</dbReference>
<proteinExistence type="predicted"/>
<dbReference type="AlphaFoldDB" id="A0A9Q0BFZ6"/>
<dbReference type="RefSeq" id="XP_051363680.1">
    <property type="nucleotide sequence ID" value="XM_051505011.1"/>
</dbReference>
<evidence type="ECO:0000313" key="3">
    <source>
        <dbReference type="EMBL" id="KAI6782824.1"/>
    </source>
</evidence>
<dbReference type="InterPro" id="IPR001031">
    <property type="entry name" value="Thioesterase"/>
</dbReference>
<keyword evidence="4" id="KW-1185">Reference proteome</keyword>
<comment type="caution">
    <text evidence="3">The sequence shown here is derived from an EMBL/GenBank/DDBJ whole genome shotgun (WGS) entry which is preliminary data.</text>
</comment>
<reference evidence="3" key="1">
    <citation type="journal article" date="2021" name="J Fungi (Basel)">
        <title>Genomic and Metabolomic Analyses of the Marine Fungus Emericellopsis cladophorae: Insights into Saltwater Adaptability Mechanisms and Its Biosynthetic Potential.</title>
        <authorList>
            <person name="Goncalves M.F.M."/>
            <person name="Hilario S."/>
            <person name="Van de Peer Y."/>
            <person name="Esteves A.C."/>
            <person name="Alves A."/>
        </authorList>
    </citation>
    <scope>NUCLEOTIDE SEQUENCE</scope>
    <source>
        <strain evidence="3">MUM 19.33</strain>
    </source>
</reference>
<dbReference type="Gene3D" id="3.40.50.1820">
    <property type="entry name" value="alpha/beta hydrolase"/>
    <property type="match status" value="1"/>
</dbReference>
<dbReference type="GeneID" id="75827486"/>
<evidence type="ECO:0000256" key="1">
    <source>
        <dbReference type="SAM" id="MobiDB-lite"/>
    </source>
</evidence>
<gene>
    <name evidence="3" type="ORF">J7T54_000967</name>
</gene>
<dbReference type="OrthoDB" id="10253869at2759"/>